<evidence type="ECO:0000313" key="14">
    <source>
        <dbReference type="Proteomes" id="UP000275076"/>
    </source>
</evidence>
<comment type="catalytic activity">
    <reaction evidence="10 11">
        <text>5-amino-1-(5-phospho-D-ribosyl)imidazole-4-carboxylate + L-aspartate + ATP = (2S)-2-[5-amino-1-(5-phospho-beta-D-ribosyl)imidazole-4-carboxamido]succinate + ADP + phosphate + 2 H(+)</text>
        <dbReference type="Rhea" id="RHEA:22628"/>
        <dbReference type="ChEBI" id="CHEBI:15378"/>
        <dbReference type="ChEBI" id="CHEBI:29991"/>
        <dbReference type="ChEBI" id="CHEBI:30616"/>
        <dbReference type="ChEBI" id="CHEBI:43474"/>
        <dbReference type="ChEBI" id="CHEBI:58443"/>
        <dbReference type="ChEBI" id="CHEBI:77657"/>
        <dbReference type="ChEBI" id="CHEBI:456216"/>
        <dbReference type="EC" id="6.3.2.6"/>
    </reaction>
</comment>
<dbReference type="Gene3D" id="3.30.470.20">
    <property type="entry name" value="ATP-grasp fold, B domain"/>
    <property type="match status" value="1"/>
</dbReference>
<dbReference type="HAMAP" id="MF_00137">
    <property type="entry name" value="SAICAR_synth"/>
    <property type="match status" value="1"/>
</dbReference>
<dbReference type="InterPro" id="IPR028923">
    <property type="entry name" value="SAICAR_synt/ADE2_N"/>
</dbReference>
<dbReference type="PANTHER" id="PTHR43599">
    <property type="entry name" value="MULTIFUNCTIONAL PROTEIN ADE2"/>
    <property type="match status" value="1"/>
</dbReference>
<dbReference type="InterPro" id="IPR001636">
    <property type="entry name" value="SAICAR_synth"/>
</dbReference>
<dbReference type="EMBL" id="RBVX01000033">
    <property type="protein sequence ID" value="RSL30721.1"/>
    <property type="molecule type" value="Genomic_DNA"/>
</dbReference>
<dbReference type="AlphaFoldDB" id="A0A428MX50"/>
<feature type="domain" description="SAICAR synthetase/ADE2 N-terminal" evidence="12">
    <location>
        <begin position="6"/>
        <end position="232"/>
    </location>
</feature>
<dbReference type="FunFam" id="3.30.470.20:FF:000006">
    <property type="entry name" value="Phosphoribosylaminoimidazole-succinocarboxamide synthase"/>
    <property type="match status" value="1"/>
</dbReference>
<evidence type="ECO:0000256" key="4">
    <source>
        <dbReference type="ARBA" id="ARBA00016460"/>
    </source>
</evidence>
<evidence type="ECO:0000256" key="8">
    <source>
        <dbReference type="ARBA" id="ARBA00022840"/>
    </source>
</evidence>
<dbReference type="PANTHER" id="PTHR43599:SF3">
    <property type="entry name" value="SI:DKEY-6E2.2"/>
    <property type="match status" value="1"/>
</dbReference>
<evidence type="ECO:0000256" key="5">
    <source>
        <dbReference type="ARBA" id="ARBA00022598"/>
    </source>
</evidence>
<keyword evidence="14" id="KW-1185">Reference proteome</keyword>
<evidence type="ECO:0000259" key="12">
    <source>
        <dbReference type="Pfam" id="PF01259"/>
    </source>
</evidence>
<dbReference type="Gene3D" id="3.30.200.20">
    <property type="entry name" value="Phosphorylase Kinase, domain 1"/>
    <property type="match status" value="1"/>
</dbReference>
<dbReference type="GO" id="GO:0005524">
    <property type="term" value="F:ATP binding"/>
    <property type="evidence" value="ECO:0007669"/>
    <property type="project" value="UniProtKB-KW"/>
</dbReference>
<dbReference type="UniPathway" id="UPA00074">
    <property type="reaction ID" value="UER00131"/>
</dbReference>
<dbReference type="PROSITE" id="PS01057">
    <property type="entry name" value="SAICAR_SYNTHETASE_1"/>
    <property type="match status" value="1"/>
</dbReference>
<dbReference type="InterPro" id="IPR018236">
    <property type="entry name" value="SAICAR_synthetase_CS"/>
</dbReference>
<sequence length="239" mass="26992">MEKQELLYEGKAKKLYQTNEPELLWVEYKDDATAFNGEKQEVLSGKGQLNNEISSLLFQMLADNGIPSHFEKKLSKTEQLVSKTDIIPLEVVVRNVVAGSLLRRTGIQEGTELDQAIVEFYYKDDELGDPLINHDHIRILQAAVPEQVEDMKAKALAVNETLQSHFQSCGLVLVDFKLEFGTKTDGTLLLADEISPDTCRLWDKKTREKFDKDVFRYGLGSLQDGYTEILKRLGGAAHD</sequence>
<evidence type="ECO:0000256" key="9">
    <source>
        <dbReference type="ARBA" id="ARBA00030409"/>
    </source>
</evidence>
<comment type="pathway">
    <text evidence="1 11">Purine metabolism; IMP biosynthesis via de novo pathway; 5-amino-1-(5-phospho-D-ribosyl)imidazole-4-carboxamide from 5-amino-1-(5-phospho-D-ribosyl)imidazole-4-carboxylate: step 1/2.</text>
</comment>
<name>A0A428MX50_9BACI</name>
<evidence type="ECO:0000256" key="3">
    <source>
        <dbReference type="ARBA" id="ARBA00012217"/>
    </source>
</evidence>
<evidence type="ECO:0000256" key="1">
    <source>
        <dbReference type="ARBA" id="ARBA00004672"/>
    </source>
</evidence>
<keyword evidence="6 11" id="KW-0547">Nucleotide-binding</keyword>
<evidence type="ECO:0000256" key="11">
    <source>
        <dbReference type="HAMAP-Rule" id="MF_00137"/>
    </source>
</evidence>
<organism evidence="13 14">
    <name type="scientific">Salibacterium salarium</name>
    <dbReference type="NCBI Taxonomy" id="284579"/>
    <lineage>
        <taxon>Bacteria</taxon>
        <taxon>Bacillati</taxon>
        <taxon>Bacillota</taxon>
        <taxon>Bacilli</taxon>
        <taxon>Bacillales</taxon>
        <taxon>Bacillaceae</taxon>
    </lineage>
</organism>
<evidence type="ECO:0000256" key="10">
    <source>
        <dbReference type="ARBA" id="ARBA00048475"/>
    </source>
</evidence>
<dbReference type="RefSeq" id="WP_125560156.1">
    <property type="nucleotide sequence ID" value="NZ_RBVX01000033.1"/>
</dbReference>
<dbReference type="OrthoDB" id="9801549at2"/>
<accession>A0A428MX50</accession>
<dbReference type="NCBIfam" id="TIGR00081">
    <property type="entry name" value="purC"/>
    <property type="match status" value="1"/>
</dbReference>
<proteinExistence type="inferred from homology"/>
<evidence type="ECO:0000256" key="2">
    <source>
        <dbReference type="ARBA" id="ARBA00010190"/>
    </source>
</evidence>
<dbReference type="PROSITE" id="PS01058">
    <property type="entry name" value="SAICAR_SYNTHETASE_2"/>
    <property type="match status" value="1"/>
</dbReference>
<dbReference type="Proteomes" id="UP000275076">
    <property type="component" value="Unassembled WGS sequence"/>
</dbReference>
<protein>
    <recommendedName>
        <fullName evidence="4 11">Phosphoribosylaminoimidazole-succinocarboxamide synthase</fullName>
        <ecNumber evidence="3 11">6.3.2.6</ecNumber>
    </recommendedName>
    <alternativeName>
        <fullName evidence="9 11">SAICAR synthetase</fullName>
    </alternativeName>
</protein>
<dbReference type="Pfam" id="PF01259">
    <property type="entry name" value="SAICAR_synt"/>
    <property type="match status" value="1"/>
</dbReference>
<evidence type="ECO:0000256" key="6">
    <source>
        <dbReference type="ARBA" id="ARBA00022741"/>
    </source>
</evidence>
<gene>
    <name evidence="11" type="primary">purC</name>
    <name evidence="13" type="ORF">D7Z54_24805</name>
</gene>
<reference evidence="13 14" key="1">
    <citation type="submission" date="2018-10" db="EMBL/GenBank/DDBJ databases">
        <title>Draft genome sequence of Bacillus salarius IM0101, isolated from a hypersaline soil in Inner Mongolia, China.</title>
        <authorList>
            <person name="Yamprayoonswat W."/>
            <person name="Boonvisut S."/>
            <person name="Jumpathong W."/>
            <person name="Sittihan S."/>
            <person name="Ruangsuj P."/>
            <person name="Wanthongcharoen S."/>
            <person name="Thongpramul N."/>
            <person name="Pimmason S."/>
            <person name="Yu B."/>
            <person name="Yasawong M."/>
        </authorList>
    </citation>
    <scope>NUCLEOTIDE SEQUENCE [LARGE SCALE GENOMIC DNA]</scope>
    <source>
        <strain evidence="13 14">IM0101</strain>
    </source>
</reference>
<comment type="similarity">
    <text evidence="2 11">Belongs to the SAICAR synthetase family.</text>
</comment>
<keyword evidence="8 11" id="KW-0067">ATP-binding</keyword>
<dbReference type="SUPFAM" id="SSF56104">
    <property type="entry name" value="SAICAR synthase-like"/>
    <property type="match status" value="1"/>
</dbReference>
<dbReference type="GO" id="GO:0009236">
    <property type="term" value="P:cobalamin biosynthetic process"/>
    <property type="evidence" value="ECO:0007669"/>
    <property type="project" value="InterPro"/>
</dbReference>
<dbReference type="InterPro" id="IPR033934">
    <property type="entry name" value="SAICAR_synt_PurC"/>
</dbReference>
<comment type="caution">
    <text evidence="13">The sequence shown here is derived from an EMBL/GenBank/DDBJ whole genome shotgun (WGS) entry which is preliminary data.</text>
</comment>
<dbReference type="GO" id="GO:0006189">
    <property type="term" value="P:'de novo' IMP biosynthetic process"/>
    <property type="evidence" value="ECO:0007669"/>
    <property type="project" value="UniProtKB-UniRule"/>
</dbReference>
<evidence type="ECO:0000256" key="7">
    <source>
        <dbReference type="ARBA" id="ARBA00022755"/>
    </source>
</evidence>
<dbReference type="InterPro" id="IPR050089">
    <property type="entry name" value="SAICAR_synthetase"/>
</dbReference>
<dbReference type="EC" id="6.3.2.6" evidence="3 11"/>
<evidence type="ECO:0000313" key="13">
    <source>
        <dbReference type="EMBL" id="RSL30721.1"/>
    </source>
</evidence>
<keyword evidence="7 11" id="KW-0658">Purine biosynthesis</keyword>
<dbReference type="CDD" id="cd01415">
    <property type="entry name" value="SAICAR_synt_PurC"/>
    <property type="match status" value="1"/>
</dbReference>
<keyword evidence="5 11" id="KW-0436">Ligase</keyword>
<dbReference type="GO" id="GO:0004639">
    <property type="term" value="F:phosphoribosylaminoimidazolesuccinocarboxamide synthase activity"/>
    <property type="evidence" value="ECO:0007669"/>
    <property type="project" value="UniProtKB-UniRule"/>
</dbReference>